<evidence type="ECO:0000313" key="3">
    <source>
        <dbReference type="Proteomes" id="UP000612055"/>
    </source>
</evidence>
<reference evidence="2" key="1">
    <citation type="journal article" date="2020" name="bioRxiv">
        <title>Comparative genomics of Chlamydomonas.</title>
        <authorList>
            <person name="Craig R.J."/>
            <person name="Hasan A.R."/>
            <person name="Ness R.W."/>
            <person name="Keightley P.D."/>
        </authorList>
    </citation>
    <scope>NUCLEOTIDE SEQUENCE</scope>
    <source>
        <strain evidence="2">CCAP 11/70</strain>
    </source>
</reference>
<gene>
    <name evidence="2" type="ORF">HYH03_006228</name>
</gene>
<organism evidence="2 3">
    <name type="scientific">Edaphochlamys debaryana</name>
    <dbReference type="NCBI Taxonomy" id="47281"/>
    <lineage>
        <taxon>Eukaryota</taxon>
        <taxon>Viridiplantae</taxon>
        <taxon>Chlorophyta</taxon>
        <taxon>core chlorophytes</taxon>
        <taxon>Chlorophyceae</taxon>
        <taxon>CS clade</taxon>
        <taxon>Chlamydomonadales</taxon>
        <taxon>Chlamydomonadales incertae sedis</taxon>
        <taxon>Edaphochlamys</taxon>
    </lineage>
</organism>
<proteinExistence type="predicted"/>
<sequence>MPPRPNTRRKPPPGIRPGSATPTPLGRSVEEDWRGLLGSAARLLGPPTCKGPKLRDSELVDLQRCLERLQDWADERAHAGDVRSVASALSTQQPALLHLMAWSARLQAEAELISGAQQNVAMSVGVLVSRMIKAAAAGEAPEAPTVAFCRQLLRTQPLRAVALQLFARLKALEAATAVYTDTPSRDRQRKVIARLKFCRAALLTVLPLHGVARLVGAMAFVTRSQDGATPLYGEFVAELEASHVMEHGARLLMQQARAIERLEAVRAVGSRAPRGCQEAAADALGPLGRCIALFLTAYNQLHTFLTHVPGLVGPAAEAGAGAGAAAGSGGPGRGGGLDPVRSLRRILEGPALRFAVLVYGIRTLCAADGGPAYGLPEVASGVPALSGEPEGPQGKRHIADLTFLKTVCAVISAPHAARTPPLTSRAAAALALRLGRIALATARGCGTTPPPTKPSPDNPRLVLGSEAWSPALRVALEVCLSLQDEGETPGGPRPRLFRRPSWAAEAEAAWRLWVDAVRWAVPVMPEGATADVARHGSRMLASAPEELCDEDASAFPLEAPPELSAPLRAGCLPALELVIRRAGEEPEGPYGHLLAAMSDGFLKDYAEPVDVLLYYGEPAQGAALAASMGTVLRRLKGSPDVLTGRWRHGEDSRQATPYLAAQLLQRAPSAQHVAEMPSLMQRQSLLMCLAATEWLPPLSLLARRAAEQVLSREAASCSEPQPLGAVCGGLADVLNGLLMWVAALAAEGEGEPAAAQPAASRSAVGSGPRLSAWQRFAVEEAGAVQLVGAALALAERREAGASSASCGGGPQAGSDEEDDLCAFVVAACCLRLARLLPARELLAAAGEGPRFPWRPEALRALRANVEADAKCKEDGAVCGAALEQLAAGLERASSGAEGLGVSTEALGRGMQAACSVSEALLEPPALQPLAEARALRPPRACANPACVSLAGDSAADAPPPRPAGLGGCCSEACAQELAGRGSGHD</sequence>
<feature type="region of interest" description="Disordered" evidence="1">
    <location>
        <begin position="1"/>
        <end position="28"/>
    </location>
</feature>
<dbReference type="AlphaFoldDB" id="A0A836C1H6"/>
<dbReference type="Proteomes" id="UP000612055">
    <property type="component" value="Unassembled WGS sequence"/>
</dbReference>
<comment type="caution">
    <text evidence="2">The sequence shown here is derived from an EMBL/GenBank/DDBJ whole genome shotgun (WGS) entry which is preliminary data.</text>
</comment>
<keyword evidence="3" id="KW-1185">Reference proteome</keyword>
<evidence type="ECO:0000256" key="1">
    <source>
        <dbReference type="SAM" id="MobiDB-lite"/>
    </source>
</evidence>
<feature type="compositionally biased region" description="Basic residues" evidence="1">
    <location>
        <begin position="1"/>
        <end position="11"/>
    </location>
</feature>
<protein>
    <submittedName>
        <fullName evidence="2">Uncharacterized protein</fullName>
    </submittedName>
</protein>
<name>A0A836C1H6_9CHLO</name>
<evidence type="ECO:0000313" key="2">
    <source>
        <dbReference type="EMBL" id="KAG2495628.1"/>
    </source>
</evidence>
<dbReference type="EMBL" id="JAEHOE010000023">
    <property type="protein sequence ID" value="KAG2495628.1"/>
    <property type="molecule type" value="Genomic_DNA"/>
</dbReference>
<accession>A0A836C1H6</accession>